<keyword evidence="11 12" id="KW-0865">Zymogen</keyword>
<dbReference type="PRINTS" id="PR00999">
    <property type="entry name" value="FUNGALYSIN"/>
</dbReference>
<comment type="cofactor">
    <cofactor evidence="1 12">
        <name>Zn(2+)</name>
        <dbReference type="ChEBI" id="CHEBI:29105"/>
    </cofactor>
</comment>
<keyword evidence="7 12" id="KW-0732">Signal</keyword>
<evidence type="ECO:0000256" key="9">
    <source>
        <dbReference type="ARBA" id="ARBA00022833"/>
    </source>
</evidence>
<dbReference type="Gene3D" id="1.10.390.10">
    <property type="entry name" value="Neutral Protease Domain 2"/>
    <property type="match status" value="1"/>
</dbReference>
<dbReference type="PANTHER" id="PTHR33478">
    <property type="entry name" value="EXTRACELLULAR METALLOPROTEINASE MEP"/>
    <property type="match status" value="1"/>
</dbReference>
<keyword evidence="5 12" id="KW-0645">Protease</keyword>
<evidence type="ECO:0000256" key="7">
    <source>
        <dbReference type="ARBA" id="ARBA00022729"/>
    </source>
</evidence>
<protein>
    <recommendedName>
        <fullName evidence="12">Extracellular metalloproteinase</fullName>
        <ecNumber evidence="12">3.4.24.-</ecNumber>
    </recommendedName>
    <alternativeName>
        <fullName evidence="12">Fungalysin</fullName>
    </alternativeName>
</protein>
<keyword evidence="10 12" id="KW-0482">Metalloprotease</keyword>
<dbReference type="InterPro" id="IPR027268">
    <property type="entry name" value="Peptidase_M4/M1_CTD_sf"/>
</dbReference>
<evidence type="ECO:0000256" key="3">
    <source>
        <dbReference type="ARBA" id="ARBA00006006"/>
    </source>
</evidence>
<evidence type="ECO:0000256" key="1">
    <source>
        <dbReference type="ARBA" id="ARBA00001947"/>
    </source>
</evidence>
<keyword evidence="4 12" id="KW-0964">Secreted</keyword>
<evidence type="ECO:0000256" key="4">
    <source>
        <dbReference type="ARBA" id="ARBA00022525"/>
    </source>
</evidence>
<dbReference type="Pfam" id="PF02128">
    <property type="entry name" value="Peptidase_M36"/>
    <property type="match status" value="1"/>
</dbReference>
<evidence type="ECO:0000256" key="10">
    <source>
        <dbReference type="ARBA" id="ARBA00023049"/>
    </source>
</evidence>
<evidence type="ECO:0000256" key="12">
    <source>
        <dbReference type="RuleBase" id="RU364017"/>
    </source>
</evidence>
<dbReference type="InterPro" id="IPR011096">
    <property type="entry name" value="FTP_domain"/>
</dbReference>
<keyword evidence="9 12" id="KW-0862">Zinc</keyword>
<dbReference type="Gene3D" id="3.10.170.10">
    <property type="match status" value="1"/>
</dbReference>
<feature type="domain" description="FTP" evidence="13">
    <location>
        <begin position="82"/>
        <end position="128"/>
    </location>
</feature>
<feature type="chain" id="PRO_5044980941" description="Extracellular metalloproteinase" evidence="12">
    <location>
        <begin position="20"/>
        <end position="578"/>
    </location>
</feature>
<dbReference type="InterPro" id="IPR050371">
    <property type="entry name" value="Fungal_virulence_M36"/>
</dbReference>
<evidence type="ECO:0000313" key="14">
    <source>
        <dbReference type="EMBL" id="KAH6591962.1"/>
    </source>
</evidence>
<dbReference type="Pfam" id="PF07504">
    <property type="entry name" value="FTP"/>
    <property type="match status" value="1"/>
</dbReference>
<dbReference type="EMBL" id="JAFCIX010000392">
    <property type="protein sequence ID" value="KAH6591962.1"/>
    <property type="molecule type" value="Genomic_DNA"/>
</dbReference>
<evidence type="ECO:0000313" key="15">
    <source>
        <dbReference type="Proteomes" id="UP001648503"/>
    </source>
</evidence>
<organism evidence="14 15">
    <name type="scientific">Batrachochytrium salamandrivorans</name>
    <dbReference type="NCBI Taxonomy" id="1357716"/>
    <lineage>
        <taxon>Eukaryota</taxon>
        <taxon>Fungi</taxon>
        <taxon>Fungi incertae sedis</taxon>
        <taxon>Chytridiomycota</taxon>
        <taxon>Chytridiomycota incertae sedis</taxon>
        <taxon>Chytridiomycetes</taxon>
        <taxon>Rhizophydiales</taxon>
        <taxon>Rhizophydiales incertae sedis</taxon>
        <taxon>Batrachochytrium</taxon>
    </lineage>
</organism>
<evidence type="ECO:0000256" key="5">
    <source>
        <dbReference type="ARBA" id="ARBA00022670"/>
    </source>
</evidence>
<evidence type="ECO:0000256" key="2">
    <source>
        <dbReference type="ARBA" id="ARBA00004613"/>
    </source>
</evidence>
<dbReference type="PANTHER" id="PTHR33478:SF1">
    <property type="entry name" value="EXTRACELLULAR METALLOPROTEINASE MEP"/>
    <property type="match status" value="1"/>
</dbReference>
<evidence type="ECO:0000259" key="13">
    <source>
        <dbReference type="Pfam" id="PF07504"/>
    </source>
</evidence>
<dbReference type="CDD" id="cd09596">
    <property type="entry name" value="M36"/>
    <property type="match status" value="1"/>
</dbReference>
<dbReference type="InterPro" id="IPR001842">
    <property type="entry name" value="Peptidase_M36"/>
</dbReference>
<dbReference type="Proteomes" id="UP001648503">
    <property type="component" value="Unassembled WGS sequence"/>
</dbReference>
<evidence type="ECO:0000256" key="8">
    <source>
        <dbReference type="ARBA" id="ARBA00022801"/>
    </source>
</evidence>
<dbReference type="SUPFAM" id="SSF55486">
    <property type="entry name" value="Metalloproteases ('zincins'), catalytic domain"/>
    <property type="match status" value="1"/>
</dbReference>
<evidence type="ECO:0000256" key="11">
    <source>
        <dbReference type="ARBA" id="ARBA00023145"/>
    </source>
</evidence>
<comment type="caution">
    <text evidence="14">The sequence shown here is derived from an EMBL/GenBank/DDBJ whole genome shotgun (WGS) entry which is preliminary data.</text>
</comment>
<accession>A0ABQ8F7A6</accession>
<comment type="subcellular location">
    <subcellularLocation>
        <location evidence="2 12">Secreted</location>
    </subcellularLocation>
</comment>
<proteinExistence type="inferred from homology"/>
<keyword evidence="6 12" id="KW-0479">Metal-binding</keyword>
<name>A0ABQ8F7A6_9FUNG</name>
<feature type="signal peptide" evidence="12">
    <location>
        <begin position="1"/>
        <end position="19"/>
    </location>
</feature>
<dbReference type="EC" id="3.4.24.-" evidence="12"/>
<comment type="similarity">
    <text evidence="3 12">Belongs to the peptidase M36 family.</text>
</comment>
<keyword evidence="8 12" id="KW-0378">Hydrolase</keyword>
<sequence length="578" mass="64148">MVAVSLFLVLALVSSTVVAQPGIKGLTSPPACLKPLETSGISTKIVYEWIPPRKWTLKLTSNGNPLEIGLKYILQKLKLRSNEFKVMKSFTDHSGSTHMYGVPLHEGVPIQNLHAAAHIKNSRVFFYSAIIGIKKKLTKRSSTTSKSRAVKSSKEAVDAAVECLGVPFYRDIAPVMESHWTRDGSIIPVWKFQLRNTPMTRWLQVRVNANTGGIVSMEDFKMGFTYTAIKLPNKSPEDRFSKIIDPENIQSSPEGWTEGYKLLGNNAEIRFGGDTTFRTATKGVFGRGFDPISPPETPKNLVASAANAFYVTNTFHDTLYQYGFTESAGNFQEKNFGKGGKEGDSISIDIQSSDETDNAAFYTPPDGQYGVLYLHRYTATKPNRDSALDNTMLAHELAHGLSGRLTGGAHKSRCMEDVQSKGLSEGYSDMMALIFTEEIDDERNTRRVIGGYVKGDSKGLRKYPYTTNIDVNPLTYKDVVGEEQRHALGTIWATMLFEVYWNFVDAYEFSANLHDATQKKGNIMFLQILVGTLMLQPCNPTFESARHAMLAADYAYYGGVHKHLINKGFAKRGLGSIS</sequence>
<keyword evidence="15" id="KW-1185">Reference proteome</keyword>
<reference evidence="14 15" key="1">
    <citation type="submission" date="2021-02" db="EMBL/GenBank/DDBJ databases">
        <title>Variation within the Batrachochytrium salamandrivorans European outbreak.</title>
        <authorList>
            <person name="Kelly M."/>
            <person name="Pasmans F."/>
            <person name="Shea T.P."/>
            <person name="Munoz J.F."/>
            <person name="Carranza S."/>
            <person name="Cuomo C.A."/>
            <person name="Martel A."/>
        </authorList>
    </citation>
    <scope>NUCLEOTIDE SEQUENCE [LARGE SCALE GENOMIC DNA]</scope>
    <source>
        <strain evidence="14 15">AMFP18/2</strain>
    </source>
</reference>
<gene>
    <name evidence="14" type="ORF">BASA50_008361</name>
</gene>
<evidence type="ECO:0000256" key="6">
    <source>
        <dbReference type="ARBA" id="ARBA00022723"/>
    </source>
</evidence>